<name>A0A7W5AU31_9BACL</name>
<dbReference type="Proteomes" id="UP000570361">
    <property type="component" value="Unassembled WGS sequence"/>
</dbReference>
<organism evidence="3 4">
    <name type="scientific">Paenibacillus phyllosphaerae</name>
    <dbReference type="NCBI Taxonomy" id="274593"/>
    <lineage>
        <taxon>Bacteria</taxon>
        <taxon>Bacillati</taxon>
        <taxon>Bacillota</taxon>
        <taxon>Bacilli</taxon>
        <taxon>Bacillales</taxon>
        <taxon>Paenibacillaceae</taxon>
        <taxon>Paenibacillus</taxon>
    </lineage>
</organism>
<sequence length="792" mass="87704">MLKHRKWLIIAAAFALVVSSYPILGAAEGNGEGQAEVQAAETNTAETAGESTSGAAGTTETSTTGADTTAAAGTTAATDTATAAPAVSLTPITATKKMIENEQYELYIDEKTGNIRVVDKRTTAQWLGSPQVPRTTMPNNKKFIDSPVHVRYTEGSDIVQTYTLKEAKNKLAIKKQDDGSVRVTFTFTKEKLTVAVEYRLTEDGLTVTIPDKAIKEKGTAKLVSIEALPFWNAASGEEQGALFIPDGSGALITYKKEHPQYFAGYSETIYGADTNYDQANYTEVFSDEWRKAMWKKEKIALPVFGNYRGGIASLGIVQNGQYDAKINATPSGIRAISLYRTSTEFLYRKQDVIFIGTSGQIPFFQAERMKGDREIRYLLLQGEDANYVGMAKAYREFLQEEQDVKAVKQDGVPLNIRLYGGLTRDDVIGTTFVSMTTFEQAKTIIDDYAAQGITDLELTFEGWSEGGKYGDQPDHFPVEKKLGGEKELKELSAYAKQKGAELYLQANYARAYSESDGLAKKKDAIRGMDREVKENPNFYVSDRWNNDDQMFYLLKPERVVNDHVSKELDDYAKLGIDGVQLSYWGEMLYSDLDPDSVTQRSQTAETWAKATSDIQSAVGRTAVDYGFAYMLGRVNRIDNAPLDSSHFIYEDETIPFYQIVMHGLVPYTAKPANLRDDSVGEMLRMLEYGALPSLELTSEPTSNMQRTMEERLWSSEASSWLAPSAKEYKAVAEVYQHIAGKAITNHEKLSRKVYRTTYEGGTQVLVNYGDSDASHDGVTVPAQSFAYRGGGN</sequence>
<proteinExistence type="predicted"/>
<dbReference type="EMBL" id="JACHXK010000001">
    <property type="protein sequence ID" value="MBB3108798.1"/>
    <property type="molecule type" value="Genomic_DNA"/>
</dbReference>
<evidence type="ECO:0000313" key="4">
    <source>
        <dbReference type="Proteomes" id="UP000570361"/>
    </source>
</evidence>
<evidence type="ECO:0000256" key="1">
    <source>
        <dbReference type="SAM" id="MobiDB-lite"/>
    </source>
</evidence>
<feature type="signal peptide" evidence="2">
    <location>
        <begin position="1"/>
        <end position="26"/>
    </location>
</feature>
<keyword evidence="2" id="KW-0732">Signal</keyword>
<evidence type="ECO:0000256" key="2">
    <source>
        <dbReference type="SAM" id="SignalP"/>
    </source>
</evidence>
<feature type="chain" id="PRO_5031143756" evidence="2">
    <location>
        <begin position="27"/>
        <end position="792"/>
    </location>
</feature>
<comment type="caution">
    <text evidence="3">The sequence shown here is derived from an EMBL/GenBank/DDBJ whole genome shotgun (WGS) entry which is preliminary data.</text>
</comment>
<dbReference type="Gene3D" id="3.20.20.80">
    <property type="entry name" value="Glycosidases"/>
    <property type="match status" value="1"/>
</dbReference>
<dbReference type="Pfam" id="PF18952">
    <property type="entry name" value="DUF5696"/>
    <property type="match status" value="1"/>
</dbReference>
<gene>
    <name evidence="3" type="ORF">FHS18_000826</name>
</gene>
<reference evidence="3 4" key="1">
    <citation type="submission" date="2020-08" db="EMBL/GenBank/DDBJ databases">
        <title>Genomic Encyclopedia of Type Strains, Phase III (KMG-III): the genomes of soil and plant-associated and newly described type strains.</title>
        <authorList>
            <person name="Whitman W."/>
        </authorList>
    </citation>
    <scope>NUCLEOTIDE SEQUENCE [LARGE SCALE GENOMIC DNA]</scope>
    <source>
        <strain evidence="3 4">CECT 5862</strain>
    </source>
</reference>
<keyword evidence="4" id="KW-1185">Reference proteome</keyword>
<dbReference type="RefSeq" id="WP_183597201.1">
    <property type="nucleotide sequence ID" value="NZ_JACHXK010000001.1"/>
</dbReference>
<protein>
    <submittedName>
        <fullName evidence="3">Putative small secreted protein</fullName>
    </submittedName>
</protein>
<accession>A0A7W5AU31</accession>
<evidence type="ECO:0000313" key="3">
    <source>
        <dbReference type="EMBL" id="MBB3108798.1"/>
    </source>
</evidence>
<feature type="region of interest" description="Disordered" evidence="1">
    <location>
        <begin position="34"/>
        <end position="82"/>
    </location>
</feature>
<dbReference type="InterPro" id="IPR043751">
    <property type="entry name" value="DUF5696"/>
</dbReference>
<dbReference type="AlphaFoldDB" id="A0A7W5AU31"/>